<dbReference type="AlphaFoldDB" id="A0A286RJG3"/>
<dbReference type="PROSITE" id="PS51464">
    <property type="entry name" value="SIS"/>
    <property type="match status" value="1"/>
</dbReference>
<dbReference type="InterPro" id="IPR050099">
    <property type="entry name" value="SIS_GmhA/DiaA_subfam"/>
</dbReference>
<reference evidence="2 3" key="1">
    <citation type="journal article" name="Front. Microbiol.">
        <title>Sugar Metabolism of the First Thermophilic Planctomycete Thermogutta terrifontis: Comparative Genomic and Transcriptomic Approaches.</title>
        <authorList>
            <person name="Elcheninov A.G."/>
            <person name="Menzel P."/>
            <person name="Gudbergsdottir S.R."/>
            <person name="Slesarev A.I."/>
            <person name="Kadnikov V.V."/>
            <person name="Krogh A."/>
            <person name="Bonch-Osmolovskaya E.A."/>
            <person name="Peng X."/>
            <person name="Kublanov I.V."/>
        </authorList>
    </citation>
    <scope>NUCLEOTIDE SEQUENCE [LARGE SCALE GENOMIC DNA]</scope>
    <source>
        <strain evidence="2 3">R1</strain>
    </source>
</reference>
<dbReference type="InterPro" id="IPR001347">
    <property type="entry name" value="SIS_dom"/>
</dbReference>
<accession>A0A286RJG3</accession>
<dbReference type="InterPro" id="IPR046348">
    <property type="entry name" value="SIS_dom_sf"/>
</dbReference>
<organism evidence="2 3">
    <name type="scientific">Thermogutta terrifontis</name>
    <dbReference type="NCBI Taxonomy" id="1331910"/>
    <lineage>
        <taxon>Bacteria</taxon>
        <taxon>Pseudomonadati</taxon>
        <taxon>Planctomycetota</taxon>
        <taxon>Planctomycetia</taxon>
        <taxon>Pirellulales</taxon>
        <taxon>Thermoguttaceae</taxon>
        <taxon>Thermogutta</taxon>
    </lineage>
</organism>
<dbReference type="Gene3D" id="3.40.50.10490">
    <property type="entry name" value="Glucose-6-phosphate isomerase like protein, domain 1"/>
    <property type="match status" value="1"/>
</dbReference>
<dbReference type="GO" id="GO:1901135">
    <property type="term" value="P:carbohydrate derivative metabolic process"/>
    <property type="evidence" value="ECO:0007669"/>
    <property type="project" value="InterPro"/>
</dbReference>
<feature type="domain" description="SIS" evidence="1">
    <location>
        <begin position="30"/>
        <end position="208"/>
    </location>
</feature>
<dbReference type="InterPro" id="IPR035461">
    <property type="entry name" value="GmhA/DiaA"/>
</dbReference>
<dbReference type="PANTHER" id="PTHR30390">
    <property type="entry name" value="SEDOHEPTULOSE 7-PHOSPHATE ISOMERASE / DNAA INITIATOR-ASSOCIATING FACTOR FOR REPLICATION INITIATION"/>
    <property type="match status" value="1"/>
</dbReference>
<dbReference type="GO" id="GO:0016853">
    <property type="term" value="F:isomerase activity"/>
    <property type="evidence" value="ECO:0007669"/>
    <property type="project" value="UniProtKB-KW"/>
</dbReference>
<evidence type="ECO:0000313" key="3">
    <source>
        <dbReference type="Proteomes" id="UP000215086"/>
    </source>
</evidence>
<keyword evidence="3" id="KW-1185">Reference proteome</keyword>
<proteinExistence type="predicted"/>
<dbReference type="EMBL" id="CP018477">
    <property type="protein sequence ID" value="ASV76096.1"/>
    <property type="molecule type" value="Genomic_DNA"/>
</dbReference>
<dbReference type="CDD" id="cd05006">
    <property type="entry name" value="SIS_GmhA"/>
    <property type="match status" value="1"/>
</dbReference>
<dbReference type="Pfam" id="PF13580">
    <property type="entry name" value="SIS_2"/>
    <property type="match status" value="1"/>
</dbReference>
<dbReference type="OrthoDB" id="9781311at2"/>
<gene>
    <name evidence="2" type="ORF">THTE_3494</name>
</gene>
<dbReference type="RefSeq" id="WP_095415962.1">
    <property type="nucleotide sequence ID" value="NZ_CP018477.1"/>
</dbReference>
<evidence type="ECO:0000259" key="1">
    <source>
        <dbReference type="PROSITE" id="PS51464"/>
    </source>
</evidence>
<evidence type="ECO:0000313" key="2">
    <source>
        <dbReference type="EMBL" id="ASV76096.1"/>
    </source>
</evidence>
<keyword evidence="2" id="KW-0413">Isomerase</keyword>
<dbReference type="GO" id="GO:0097367">
    <property type="term" value="F:carbohydrate derivative binding"/>
    <property type="evidence" value="ECO:0007669"/>
    <property type="project" value="InterPro"/>
</dbReference>
<dbReference type="SUPFAM" id="SSF53697">
    <property type="entry name" value="SIS domain"/>
    <property type="match status" value="1"/>
</dbReference>
<dbReference type="KEGG" id="ttf:THTE_3494"/>
<protein>
    <submittedName>
        <fullName evidence="2">Phosphoheptose isomerase 1</fullName>
    </submittedName>
</protein>
<dbReference type="Proteomes" id="UP000215086">
    <property type="component" value="Chromosome"/>
</dbReference>
<dbReference type="PANTHER" id="PTHR30390:SF8">
    <property type="entry name" value="SUGAR ISOMERASE (SIS)"/>
    <property type="match status" value="1"/>
</dbReference>
<name>A0A286RJG3_9BACT</name>
<sequence length="208" mass="22976">MLGETLEPKVYFDRLAEELGKLDLAALATLSDWLYDAWEHRRWVFVCGNGGSAATANHLAQDLAKGVIREEDLRTDRRRGFRSVSLAANISWFSALGNDLGYDQVFVQQLANYGSSGDVLIAISGSGNSPNILEAVEWANSHGLKTYGLTGFDGGKLKQIQQAGLHVPLDDMEMVESIHSCVCHWLVDDLRARIYRTGRYAASAWGTR</sequence>